<evidence type="ECO:0000256" key="5">
    <source>
        <dbReference type="ARBA" id="ARBA00022729"/>
    </source>
</evidence>
<comment type="similarity">
    <text evidence="3 9">Belongs to the FlgH family.</text>
</comment>
<evidence type="ECO:0000313" key="11">
    <source>
        <dbReference type="EMBL" id="AKJ69715.1"/>
    </source>
</evidence>
<evidence type="ECO:0000256" key="4">
    <source>
        <dbReference type="ARBA" id="ARBA00011439"/>
    </source>
</evidence>
<organism evidence="11 12">
    <name type="scientific">Pandoraea thiooxydans</name>
    <dbReference type="NCBI Taxonomy" id="445709"/>
    <lineage>
        <taxon>Bacteria</taxon>
        <taxon>Pseudomonadati</taxon>
        <taxon>Pseudomonadota</taxon>
        <taxon>Betaproteobacteria</taxon>
        <taxon>Burkholderiales</taxon>
        <taxon>Burkholderiaceae</taxon>
        <taxon>Pandoraea</taxon>
    </lineage>
</organism>
<gene>
    <name evidence="9" type="primary">flgH</name>
    <name evidence="11" type="ORF">ABW99_17390</name>
</gene>
<evidence type="ECO:0000313" key="12">
    <source>
        <dbReference type="Proteomes" id="UP000036700"/>
    </source>
</evidence>
<keyword evidence="11" id="KW-0966">Cell projection</keyword>
<evidence type="ECO:0000256" key="3">
    <source>
        <dbReference type="ARBA" id="ARBA00006929"/>
    </source>
</evidence>
<dbReference type="Pfam" id="PF02107">
    <property type="entry name" value="FlgH"/>
    <property type="match status" value="1"/>
</dbReference>
<dbReference type="PRINTS" id="PR01008">
    <property type="entry name" value="FLGLRINGFLGH"/>
</dbReference>
<evidence type="ECO:0000256" key="6">
    <source>
        <dbReference type="ARBA" id="ARBA00023136"/>
    </source>
</evidence>
<dbReference type="GO" id="GO:0009427">
    <property type="term" value="C:bacterial-type flagellum basal body, distal rod, L ring"/>
    <property type="evidence" value="ECO:0007669"/>
    <property type="project" value="InterPro"/>
</dbReference>
<evidence type="ECO:0000256" key="9">
    <source>
        <dbReference type="HAMAP-Rule" id="MF_00415"/>
    </source>
</evidence>
<protein>
    <recommendedName>
        <fullName evidence="9">Flagellar L-ring protein</fullName>
    </recommendedName>
    <alternativeName>
        <fullName evidence="9">Basal body L-ring protein</fullName>
    </alternativeName>
</protein>
<evidence type="ECO:0000256" key="7">
    <source>
        <dbReference type="ARBA" id="ARBA00023143"/>
    </source>
</evidence>
<dbReference type="InterPro" id="IPR000527">
    <property type="entry name" value="Flag_Lring"/>
</dbReference>
<keyword evidence="5" id="KW-0732">Signal</keyword>
<dbReference type="EMBL" id="CP011568">
    <property type="protein sequence ID" value="AKJ69715.1"/>
    <property type="molecule type" value="Genomic_DNA"/>
</dbReference>
<accession>A0A0G3ERW7</accession>
<comment type="function">
    <text evidence="1 9">Assembles around the rod to form the L-ring and probably protects the motor/basal body from shearing forces during rotation.</text>
</comment>
<comment type="subcellular location">
    <subcellularLocation>
        <location evidence="9">Cell outer membrane</location>
    </subcellularLocation>
    <subcellularLocation>
        <location evidence="9">Bacterial flagellum basal body</location>
    </subcellularLocation>
    <subcellularLocation>
        <location evidence="2">Membrane</location>
    </subcellularLocation>
</comment>
<evidence type="ECO:0000256" key="10">
    <source>
        <dbReference type="SAM" id="MobiDB-lite"/>
    </source>
</evidence>
<keyword evidence="12" id="KW-1185">Reference proteome</keyword>
<evidence type="ECO:0000256" key="1">
    <source>
        <dbReference type="ARBA" id="ARBA00002591"/>
    </source>
</evidence>
<name>A0A0G3ERW7_9BURK</name>
<keyword evidence="8 9" id="KW-0998">Cell outer membrane</keyword>
<dbReference type="OrthoDB" id="9789463at2"/>
<dbReference type="GO" id="GO:0003774">
    <property type="term" value="F:cytoskeletal motor activity"/>
    <property type="evidence" value="ECO:0007669"/>
    <property type="project" value="InterPro"/>
</dbReference>
<dbReference type="AlphaFoldDB" id="A0A0G3ERW7"/>
<dbReference type="PATRIC" id="fig|445709.3.peg.3672"/>
<feature type="region of interest" description="Disordered" evidence="10">
    <location>
        <begin position="30"/>
        <end position="49"/>
    </location>
</feature>
<keyword evidence="11" id="KW-0282">Flagellum</keyword>
<reference evidence="12" key="1">
    <citation type="submission" date="2015-06" db="EMBL/GenBank/DDBJ databases">
        <authorList>
            <person name="Lim Y.L."/>
            <person name="Ee R."/>
            <person name="Yong D."/>
            <person name="How K.Y."/>
            <person name="Yin W.F."/>
            <person name="Chan K.G."/>
        </authorList>
    </citation>
    <scope>NUCLEOTIDE SEQUENCE [LARGE SCALE GENOMIC DNA]</scope>
    <source>
        <strain evidence="12">DSM 25325</strain>
    </source>
</reference>
<dbReference type="KEGG" id="ptx:ABW99_17390"/>
<dbReference type="Proteomes" id="UP000036700">
    <property type="component" value="Chromosome"/>
</dbReference>
<dbReference type="RefSeq" id="WP_047215624.1">
    <property type="nucleotide sequence ID" value="NZ_CP011568.3"/>
</dbReference>
<keyword evidence="11" id="KW-0969">Cilium</keyword>
<dbReference type="PANTHER" id="PTHR34933">
    <property type="entry name" value="FLAGELLAR L-RING PROTEIN"/>
    <property type="match status" value="1"/>
</dbReference>
<sequence>MKFRWAAWWVVLGLLCLGGCAYFPQEPVVEGPTTARPPPEPVKPDPDGAIYRPEFANRPLFEDLRPRNVGDILTIVINEKTAASKNSATDTSRSGSAGFSFPSIPGMVGGLFNNQTTSVNGANQFAAKGDADANNVFTGTITVTVLQVLSNGNLVVAGEKQIAINQGTEDIRFSGVVNPASISGTNTVSSTQVADARIVYRGKGAINEAQTMGWLQRFFLNVLPF</sequence>
<keyword evidence="6 9" id="KW-0472">Membrane</keyword>
<dbReference type="STRING" id="445709.ABW99_17390"/>
<keyword evidence="7 9" id="KW-0975">Bacterial flagellum</keyword>
<dbReference type="PANTHER" id="PTHR34933:SF3">
    <property type="entry name" value="FLAGELLAR L-RING PROTEIN"/>
    <property type="match status" value="1"/>
</dbReference>
<evidence type="ECO:0000256" key="2">
    <source>
        <dbReference type="ARBA" id="ARBA00004370"/>
    </source>
</evidence>
<comment type="subunit">
    <text evidence="4 9">The basal body constitutes a major portion of the flagellar organelle and consists of four rings (L,P,S, and M) mounted on a central rod.</text>
</comment>
<evidence type="ECO:0000256" key="8">
    <source>
        <dbReference type="ARBA" id="ARBA00023237"/>
    </source>
</evidence>
<dbReference type="HAMAP" id="MF_00415">
    <property type="entry name" value="FlgH"/>
    <property type="match status" value="1"/>
</dbReference>
<dbReference type="GO" id="GO:0009279">
    <property type="term" value="C:cell outer membrane"/>
    <property type="evidence" value="ECO:0007669"/>
    <property type="project" value="UniProtKB-SubCell"/>
</dbReference>
<proteinExistence type="inferred from homology"/>
<dbReference type="GO" id="GO:0071973">
    <property type="term" value="P:bacterial-type flagellum-dependent cell motility"/>
    <property type="evidence" value="ECO:0007669"/>
    <property type="project" value="InterPro"/>
</dbReference>